<keyword evidence="4" id="KW-1185">Reference proteome</keyword>
<evidence type="ECO:0000259" key="2">
    <source>
        <dbReference type="PROSITE" id="PS50829"/>
    </source>
</evidence>
<dbReference type="OrthoDB" id="331341at2759"/>
<dbReference type="SMART" id="SM00444">
    <property type="entry name" value="GYF"/>
    <property type="match status" value="1"/>
</dbReference>
<dbReference type="Pfam" id="PF02213">
    <property type="entry name" value="GYF"/>
    <property type="match status" value="1"/>
</dbReference>
<evidence type="ECO:0000313" key="3">
    <source>
        <dbReference type="EMBL" id="RKP28726.1"/>
    </source>
</evidence>
<dbReference type="InterPro" id="IPR003169">
    <property type="entry name" value="GYF"/>
</dbReference>
<feature type="compositionally biased region" description="Basic and acidic residues" evidence="1">
    <location>
        <begin position="13"/>
        <end position="29"/>
    </location>
</feature>
<dbReference type="InterPro" id="IPR035445">
    <property type="entry name" value="GYF-like_dom_sf"/>
</dbReference>
<evidence type="ECO:0000313" key="4">
    <source>
        <dbReference type="Proteomes" id="UP000268321"/>
    </source>
</evidence>
<sequence length="247" mass="29199">VPLEAFHVREEVETGQFDKDLSNRRKNTSDDEEEPWIEKLGKDDIRKAREAQERRKRKLVQKWQVGSREELLEKLLWYLEPSETPLELLGRLRPKKGKKKKGVKDDDPERRTKVYAITEICEELLNTYCVHQIYDLSREMLMRAFKQITGVDYTARGVKRSAEEAEIEPGAIPERTGQQEDDQQKDTEQEHGPKVWQFRWIGKSDINGPYSSYEMAYWVENYFENRAEARKCGEPEFVHVSKLDFSE</sequence>
<dbReference type="GO" id="GO:0005682">
    <property type="term" value="C:U5 snRNP"/>
    <property type="evidence" value="ECO:0007669"/>
    <property type="project" value="InterPro"/>
</dbReference>
<feature type="compositionally biased region" description="Basic and acidic residues" evidence="1">
    <location>
        <begin position="182"/>
        <end position="191"/>
    </location>
</feature>
<dbReference type="PROSITE" id="PS50829">
    <property type="entry name" value="GYF"/>
    <property type="match status" value="1"/>
</dbReference>
<feature type="region of interest" description="Disordered" evidence="1">
    <location>
        <begin position="162"/>
        <end position="191"/>
    </location>
</feature>
<feature type="domain" description="GYF" evidence="2">
    <location>
        <begin position="193"/>
        <end position="244"/>
    </location>
</feature>
<dbReference type="SUPFAM" id="SSF55277">
    <property type="entry name" value="GYF domain"/>
    <property type="match status" value="1"/>
</dbReference>
<dbReference type="EMBL" id="ML004637">
    <property type="protein sequence ID" value="RKP28726.1"/>
    <property type="molecule type" value="Genomic_DNA"/>
</dbReference>
<evidence type="ECO:0000256" key="1">
    <source>
        <dbReference type="SAM" id="MobiDB-lite"/>
    </source>
</evidence>
<dbReference type="PANTHER" id="PTHR13138">
    <property type="entry name" value="PROTEIN LIN1"/>
    <property type="match status" value="1"/>
</dbReference>
<organism evidence="3 4">
    <name type="scientific">Metschnikowia bicuspidata</name>
    <dbReference type="NCBI Taxonomy" id="27322"/>
    <lineage>
        <taxon>Eukaryota</taxon>
        <taxon>Fungi</taxon>
        <taxon>Dikarya</taxon>
        <taxon>Ascomycota</taxon>
        <taxon>Saccharomycotina</taxon>
        <taxon>Pichiomycetes</taxon>
        <taxon>Metschnikowiaceae</taxon>
        <taxon>Metschnikowia</taxon>
    </lineage>
</organism>
<dbReference type="AlphaFoldDB" id="A0A4P9Z7U9"/>
<proteinExistence type="predicted"/>
<protein>
    <recommendedName>
        <fullName evidence="2">GYF domain-containing protein</fullName>
    </recommendedName>
</protein>
<dbReference type="InterPro" id="IPR039905">
    <property type="entry name" value="CD2BP2/Lin1"/>
</dbReference>
<dbReference type="Gene3D" id="3.30.1490.40">
    <property type="match status" value="1"/>
</dbReference>
<dbReference type="PANTHER" id="PTHR13138:SF3">
    <property type="entry name" value="CD2 ANTIGEN CYTOPLASMIC TAIL-BINDING PROTEIN 2"/>
    <property type="match status" value="1"/>
</dbReference>
<reference evidence="4" key="1">
    <citation type="journal article" date="2018" name="Nat. Microbiol.">
        <title>Leveraging single-cell genomics to expand the fungal tree of life.</title>
        <authorList>
            <person name="Ahrendt S.R."/>
            <person name="Quandt C.A."/>
            <person name="Ciobanu D."/>
            <person name="Clum A."/>
            <person name="Salamov A."/>
            <person name="Andreopoulos B."/>
            <person name="Cheng J.F."/>
            <person name="Woyke T."/>
            <person name="Pelin A."/>
            <person name="Henrissat B."/>
            <person name="Reynolds N.K."/>
            <person name="Benny G.L."/>
            <person name="Smith M.E."/>
            <person name="James T.Y."/>
            <person name="Grigoriev I.V."/>
        </authorList>
    </citation>
    <scope>NUCLEOTIDE SEQUENCE [LARGE SCALE GENOMIC DNA]</scope>
    <source>
        <strain evidence="4">Baker2002</strain>
    </source>
</reference>
<gene>
    <name evidence="3" type="ORF">METBISCDRAFT_24854</name>
</gene>
<name>A0A4P9Z7U9_9ASCO</name>
<feature type="non-terminal residue" evidence="3">
    <location>
        <position position="1"/>
    </location>
</feature>
<feature type="region of interest" description="Disordered" evidence="1">
    <location>
        <begin position="13"/>
        <end position="37"/>
    </location>
</feature>
<dbReference type="Proteomes" id="UP000268321">
    <property type="component" value="Unassembled WGS sequence"/>
</dbReference>
<accession>A0A4P9Z7U9</accession>